<evidence type="ECO:0008006" key="4">
    <source>
        <dbReference type="Google" id="ProtNLM"/>
    </source>
</evidence>
<name>A0A0P8C607_9EURY</name>
<evidence type="ECO:0000313" key="2">
    <source>
        <dbReference type="EMBL" id="KPQ42134.1"/>
    </source>
</evidence>
<feature type="region of interest" description="Disordered" evidence="1">
    <location>
        <begin position="13"/>
        <end position="32"/>
    </location>
</feature>
<accession>A0A0P8C607</accession>
<dbReference type="AlphaFoldDB" id="A0A0P8C607"/>
<sequence length="137" mass="15062">MGEINQPYVIGALWNGKDKPPETNSDGKNNIRKIKSRSGHEIIFNDDDTAMKEKIEIHTKGKHKIVLDDSSGQEKIEIVDKTGSNKIVIDSMMNSINIESAMELKIKGNIVEIEGTTSLTLKSSAVLTIQGSIVKIN</sequence>
<comment type="caution">
    <text evidence="2">The sequence shown here is derived from an EMBL/GenBank/DDBJ whole genome shotgun (WGS) entry which is preliminary data.</text>
</comment>
<dbReference type="SUPFAM" id="SSF69349">
    <property type="entry name" value="Phage fibre proteins"/>
    <property type="match status" value="1"/>
</dbReference>
<organism evidence="2 3">
    <name type="scientific">Candidatus Methanoperedens nitratireducens</name>
    <dbReference type="NCBI Taxonomy" id="1392998"/>
    <lineage>
        <taxon>Archaea</taxon>
        <taxon>Methanobacteriati</taxon>
        <taxon>Methanobacteriota</taxon>
        <taxon>Stenosarchaea group</taxon>
        <taxon>Methanomicrobia</taxon>
        <taxon>Methanosarcinales</taxon>
        <taxon>ANME-2 cluster</taxon>
        <taxon>Candidatus Methanoperedentaceae</taxon>
        <taxon>Candidatus Methanoperedens</taxon>
    </lineage>
</organism>
<protein>
    <recommendedName>
        <fullName evidence="4">Gp5/Type VI secretion system Vgr protein OB-fold domain-containing protein</fullName>
    </recommendedName>
</protein>
<gene>
    <name evidence="2" type="ORF">MPEBLZ_03306</name>
</gene>
<dbReference type="Proteomes" id="UP000050360">
    <property type="component" value="Unassembled WGS sequence"/>
</dbReference>
<evidence type="ECO:0000313" key="3">
    <source>
        <dbReference type="Proteomes" id="UP000050360"/>
    </source>
</evidence>
<evidence type="ECO:0000256" key="1">
    <source>
        <dbReference type="SAM" id="MobiDB-lite"/>
    </source>
</evidence>
<proteinExistence type="predicted"/>
<dbReference type="EMBL" id="LKCM01000263">
    <property type="protein sequence ID" value="KPQ42134.1"/>
    <property type="molecule type" value="Genomic_DNA"/>
</dbReference>
<reference evidence="2 3" key="1">
    <citation type="submission" date="2015-09" db="EMBL/GenBank/DDBJ databases">
        <title>A metagenomics-based metabolic model of nitrate-dependent anaerobic oxidation of methane by Methanoperedens-like archaea.</title>
        <authorList>
            <person name="Arshad A."/>
            <person name="Speth D.R."/>
            <person name="De Graaf R.M."/>
            <person name="Op Den Camp H.J."/>
            <person name="Jetten M.S."/>
            <person name="Welte C.U."/>
        </authorList>
    </citation>
    <scope>NUCLEOTIDE SEQUENCE [LARGE SCALE GENOMIC DNA]</scope>
</reference>